<dbReference type="GO" id="GO:0016887">
    <property type="term" value="F:ATP hydrolysis activity"/>
    <property type="evidence" value="ECO:0007669"/>
    <property type="project" value="InterPro"/>
</dbReference>
<keyword evidence="4" id="KW-0645">Protease</keyword>
<dbReference type="Proteomes" id="UP000199800">
    <property type="component" value="Unassembled WGS sequence"/>
</dbReference>
<evidence type="ECO:0000256" key="1">
    <source>
        <dbReference type="ARBA" id="ARBA00004651"/>
    </source>
</evidence>
<dbReference type="Pfam" id="PF00664">
    <property type="entry name" value="ABC_membrane"/>
    <property type="match status" value="1"/>
</dbReference>
<dbReference type="AlphaFoldDB" id="A0A1I0DIL6"/>
<evidence type="ECO:0000259" key="17">
    <source>
        <dbReference type="PROSITE" id="PS50929"/>
    </source>
</evidence>
<dbReference type="Gene3D" id="1.20.1560.10">
    <property type="entry name" value="ABC transporter type 1, transmembrane domain"/>
    <property type="match status" value="1"/>
</dbReference>
<keyword evidence="11" id="KW-1278">Translocase</keyword>
<evidence type="ECO:0000256" key="2">
    <source>
        <dbReference type="ARBA" id="ARBA00022448"/>
    </source>
</evidence>
<name>A0A1I0DIL6_9FIRM</name>
<accession>A0A1I0DIL6</accession>
<dbReference type="InterPro" id="IPR011527">
    <property type="entry name" value="ABC1_TM_dom"/>
</dbReference>
<proteinExistence type="predicted"/>
<keyword evidence="6" id="KW-0547">Nucleotide-binding</keyword>
<evidence type="ECO:0000256" key="7">
    <source>
        <dbReference type="ARBA" id="ARBA00022801"/>
    </source>
</evidence>
<dbReference type="GO" id="GO:0008234">
    <property type="term" value="F:cysteine-type peptidase activity"/>
    <property type="evidence" value="ECO:0007669"/>
    <property type="project" value="UniProtKB-KW"/>
</dbReference>
<evidence type="ECO:0000256" key="6">
    <source>
        <dbReference type="ARBA" id="ARBA00022741"/>
    </source>
</evidence>
<dbReference type="PANTHER" id="PTHR24221:SF654">
    <property type="entry name" value="ATP-BINDING CASSETTE SUB-FAMILY B MEMBER 6"/>
    <property type="match status" value="1"/>
</dbReference>
<dbReference type="Gene3D" id="3.40.50.300">
    <property type="entry name" value="P-loop containing nucleotide triphosphate hydrolases"/>
    <property type="match status" value="1"/>
</dbReference>
<feature type="transmembrane region" description="Helical" evidence="15">
    <location>
        <begin position="425"/>
        <end position="446"/>
    </location>
</feature>
<dbReference type="PROSITE" id="PS50929">
    <property type="entry name" value="ABC_TM1F"/>
    <property type="match status" value="1"/>
</dbReference>
<dbReference type="InterPro" id="IPR003439">
    <property type="entry name" value="ABC_transporter-like_ATP-bd"/>
</dbReference>
<keyword evidence="10" id="KW-0653">Protein transport</keyword>
<evidence type="ECO:0000256" key="4">
    <source>
        <dbReference type="ARBA" id="ARBA00022670"/>
    </source>
</evidence>
<dbReference type="SUPFAM" id="SSF90123">
    <property type="entry name" value="ABC transporter transmembrane region"/>
    <property type="match status" value="1"/>
</dbReference>
<dbReference type="NCBIfam" id="TIGR01193">
    <property type="entry name" value="bacteriocin_ABC"/>
    <property type="match status" value="1"/>
</dbReference>
<dbReference type="InterPro" id="IPR036640">
    <property type="entry name" value="ABC1_TM_sf"/>
</dbReference>
<evidence type="ECO:0000256" key="12">
    <source>
        <dbReference type="ARBA" id="ARBA00022989"/>
    </source>
</evidence>
<evidence type="ECO:0000259" key="16">
    <source>
        <dbReference type="PROSITE" id="PS50893"/>
    </source>
</evidence>
<dbReference type="CDD" id="cd18570">
    <property type="entry name" value="ABC_6TM_PCAT1_LagD_like"/>
    <property type="match status" value="1"/>
</dbReference>
<dbReference type="GO" id="GO:0043214">
    <property type="term" value="F:ABC-type bacteriocin transporter activity"/>
    <property type="evidence" value="ECO:0007669"/>
    <property type="project" value="InterPro"/>
</dbReference>
<keyword evidence="3" id="KW-1003">Cell membrane</keyword>
<organism evidence="19 20">
    <name type="scientific">[Clostridium] polysaccharolyticum</name>
    <dbReference type="NCBI Taxonomy" id="29364"/>
    <lineage>
        <taxon>Bacteria</taxon>
        <taxon>Bacillati</taxon>
        <taxon>Bacillota</taxon>
        <taxon>Clostridia</taxon>
        <taxon>Lachnospirales</taxon>
        <taxon>Lachnospiraceae</taxon>
    </lineage>
</organism>
<dbReference type="InterPro" id="IPR003593">
    <property type="entry name" value="AAA+_ATPase"/>
</dbReference>
<dbReference type="CDD" id="cd02418">
    <property type="entry name" value="Peptidase_C39B"/>
    <property type="match status" value="1"/>
</dbReference>
<keyword evidence="5 15" id="KW-0812">Transmembrane</keyword>
<evidence type="ECO:0000256" key="5">
    <source>
        <dbReference type="ARBA" id="ARBA00022692"/>
    </source>
</evidence>
<sequence length="706" mass="80229">MGYYCEKQHDVSDCAAACLVSIAHYYGYHFRVAKARDLSGTDLNGTNIDGILRAAKAIGLDGDAIRCNKYALLSSQITYPCIAHVIVNNHLYHYVVVYKATEKYIWIGDPARGVLKIKLEDFLGESENEVNGVRYKWTGVLVRFQKGEGFVTNKSTTKAFFWNLIMREKRLLTGALILSAVYSVLGLSGSLYYKLLLDSVLPHQKKTLLTMFSVGILLTYLLQFGLNMLRSFLILHLSRKIELHLQTSYMNKVLKLGMHFFERRKAGDLVSRFRDADNVKEAISTVVITLVVDGILVLVGMAVLWRVHLAMFIWAIVTIAFYLLLVSLFNDKFERYNTMWMEYGSELSSNLIETFKGIETVKAYNLEAQMKKNNEKSLKKLLDCVLHYGQDITLQATMQQVFDLIGGVVILWIGGINVMDGKMTVGQLMLYYSLFQYFSGPIISIVNMQPKIQTAIVAGNRINEVLEMSDEEEQEEKDAVVSGDICFQDVTFGYRLDVTHVDHVNLKIRQGEKIAVIGENGSGKSTLFKLLLGFYPVDQGRITIGGTDIVILGYKSVRANIGYVNQETFFFSEKIRDNLLYGTKDVSEERMIQICKLIKAHDFIESQPFGYDTVLQESGSNLSSGQRQRLALARALLKNPEILVLDEFTSNIDSETEKDIKHILYHEFREKTVIFITHKIQTFSDCDAIYRMEKGKLEKVEMHKTE</sequence>
<evidence type="ECO:0000313" key="20">
    <source>
        <dbReference type="Proteomes" id="UP000199800"/>
    </source>
</evidence>
<dbReference type="GO" id="GO:0005886">
    <property type="term" value="C:plasma membrane"/>
    <property type="evidence" value="ECO:0007669"/>
    <property type="project" value="UniProtKB-SubCell"/>
</dbReference>
<dbReference type="GO" id="GO:0005524">
    <property type="term" value="F:ATP binding"/>
    <property type="evidence" value="ECO:0007669"/>
    <property type="project" value="UniProtKB-KW"/>
</dbReference>
<dbReference type="InterPro" id="IPR005897">
    <property type="entry name" value="Pept_C39_ABC_bacteriocin"/>
</dbReference>
<dbReference type="SUPFAM" id="SSF52540">
    <property type="entry name" value="P-loop containing nucleoside triphosphate hydrolases"/>
    <property type="match status" value="1"/>
</dbReference>
<dbReference type="Pfam" id="PF00005">
    <property type="entry name" value="ABC_tran"/>
    <property type="match status" value="1"/>
</dbReference>
<feature type="domain" description="Peptidase C39" evidence="18">
    <location>
        <begin position="8"/>
        <end position="133"/>
    </location>
</feature>
<keyword evidence="20" id="KW-1185">Reference proteome</keyword>
<evidence type="ECO:0000256" key="3">
    <source>
        <dbReference type="ARBA" id="ARBA00022475"/>
    </source>
</evidence>
<evidence type="ECO:0000256" key="9">
    <source>
        <dbReference type="ARBA" id="ARBA00022840"/>
    </source>
</evidence>
<keyword evidence="8" id="KW-0788">Thiol protease</keyword>
<feature type="transmembrane region" description="Helical" evidence="15">
    <location>
        <begin position="208"/>
        <end position="229"/>
    </location>
</feature>
<reference evidence="19 20" key="1">
    <citation type="submission" date="2016-10" db="EMBL/GenBank/DDBJ databases">
        <authorList>
            <person name="de Groot N.N."/>
        </authorList>
    </citation>
    <scope>NUCLEOTIDE SEQUENCE [LARGE SCALE GENOMIC DNA]</scope>
    <source>
        <strain evidence="19 20">DSM 1801</strain>
    </source>
</reference>
<feature type="domain" description="ABC transmembrane type-1" evidence="17">
    <location>
        <begin position="174"/>
        <end position="454"/>
    </location>
</feature>
<feature type="transmembrane region" description="Helical" evidence="15">
    <location>
        <begin position="311"/>
        <end position="329"/>
    </location>
</feature>
<keyword evidence="14" id="KW-0080">Bacteriocin transport</keyword>
<keyword evidence="12 15" id="KW-1133">Transmembrane helix</keyword>
<dbReference type="SMART" id="SM00382">
    <property type="entry name" value="AAA"/>
    <property type="match status" value="1"/>
</dbReference>
<feature type="transmembrane region" description="Helical" evidence="15">
    <location>
        <begin position="401"/>
        <end position="419"/>
    </location>
</feature>
<keyword evidence="2" id="KW-0813">Transport</keyword>
<dbReference type="PROSITE" id="PS00211">
    <property type="entry name" value="ABC_TRANSPORTER_1"/>
    <property type="match status" value="1"/>
</dbReference>
<keyword evidence="13 15" id="KW-0472">Membrane</keyword>
<dbReference type="InterPro" id="IPR027417">
    <property type="entry name" value="P-loop_NTPase"/>
</dbReference>
<dbReference type="RefSeq" id="WP_092478134.1">
    <property type="nucleotide sequence ID" value="NZ_FOHN01000015.1"/>
</dbReference>
<keyword evidence="9 19" id="KW-0067">ATP-binding</keyword>
<comment type="subcellular location">
    <subcellularLocation>
        <location evidence="1">Cell membrane</location>
        <topology evidence="1">Multi-pass membrane protein</topology>
    </subcellularLocation>
</comment>
<gene>
    <name evidence="19" type="ORF">SAMN04487772_1158</name>
</gene>
<dbReference type="InterPro" id="IPR005074">
    <property type="entry name" value="Peptidase_C39"/>
</dbReference>
<evidence type="ECO:0000256" key="10">
    <source>
        <dbReference type="ARBA" id="ARBA00022927"/>
    </source>
</evidence>
<dbReference type="GO" id="GO:0006508">
    <property type="term" value="P:proteolysis"/>
    <property type="evidence" value="ECO:0007669"/>
    <property type="project" value="UniProtKB-KW"/>
</dbReference>
<feature type="domain" description="ABC transporter" evidence="16">
    <location>
        <begin position="485"/>
        <end position="702"/>
    </location>
</feature>
<feature type="transmembrane region" description="Helical" evidence="15">
    <location>
        <begin position="282"/>
        <end position="305"/>
    </location>
</feature>
<dbReference type="PROSITE" id="PS50990">
    <property type="entry name" value="PEPTIDASE_C39"/>
    <property type="match status" value="1"/>
</dbReference>
<dbReference type="EMBL" id="FOHN01000015">
    <property type="protein sequence ID" value="SET32273.1"/>
    <property type="molecule type" value="Genomic_DNA"/>
</dbReference>
<protein>
    <submittedName>
        <fullName evidence="19">ATP-binding cassette, subfamily B</fullName>
    </submittedName>
</protein>
<dbReference type="InterPro" id="IPR039421">
    <property type="entry name" value="Type_1_exporter"/>
</dbReference>
<evidence type="ECO:0000256" key="13">
    <source>
        <dbReference type="ARBA" id="ARBA00023136"/>
    </source>
</evidence>
<feature type="transmembrane region" description="Helical" evidence="15">
    <location>
        <begin position="171"/>
        <end position="193"/>
    </location>
</feature>
<dbReference type="Pfam" id="PF03412">
    <property type="entry name" value="Peptidase_C39"/>
    <property type="match status" value="1"/>
</dbReference>
<dbReference type="GO" id="GO:0015031">
    <property type="term" value="P:protein transport"/>
    <property type="evidence" value="ECO:0007669"/>
    <property type="project" value="UniProtKB-KW"/>
</dbReference>
<evidence type="ECO:0000256" key="11">
    <source>
        <dbReference type="ARBA" id="ARBA00022967"/>
    </source>
</evidence>
<dbReference type="STRING" id="29364.SAMN04487772_1158"/>
<evidence type="ECO:0000256" key="15">
    <source>
        <dbReference type="SAM" id="Phobius"/>
    </source>
</evidence>
<dbReference type="OrthoDB" id="9762778at2"/>
<dbReference type="PANTHER" id="PTHR24221">
    <property type="entry name" value="ATP-BINDING CASSETTE SUB-FAMILY B"/>
    <property type="match status" value="1"/>
</dbReference>
<dbReference type="InterPro" id="IPR017871">
    <property type="entry name" value="ABC_transporter-like_CS"/>
</dbReference>
<dbReference type="FunFam" id="3.40.50.300:FF:000299">
    <property type="entry name" value="ABC transporter ATP-binding protein/permease"/>
    <property type="match status" value="1"/>
</dbReference>
<dbReference type="PROSITE" id="PS50893">
    <property type="entry name" value="ABC_TRANSPORTER_2"/>
    <property type="match status" value="1"/>
</dbReference>
<dbReference type="Gene3D" id="3.90.70.10">
    <property type="entry name" value="Cysteine proteinases"/>
    <property type="match status" value="1"/>
</dbReference>
<dbReference type="GO" id="GO:0034040">
    <property type="term" value="F:ATPase-coupled lipid transmembrane transporter activity"/>
    <property type="evidence" value="ECO:0007669"/>
    <property type="project" value="TreeGrafter"/>
</dbReference>
<evidence type="ECO:0000256" key="14">
    <source>
        <dbReference type="ARBA" id="ARBA00043264"/>
    </source>
</evidence>
<keyword evidence="7" id="KW-0378">Hydrolase</keyword>
<evidence type="ECO:0000313" key="19">
    <source>
        <dbReference type="EMBL" id="SET32273.1"/>
    </source>
</evidence>
<evidence type="ECO:0000259" key="18">
    <source>
        <dbReference type="PROSITE" id="PS50990"/>
    </source>
</evidence>
<evidence type="ECO:0000256" key="8">
    <source>
        <dbReference type="ARBA" id="ARBA00022807"/>
    </source>
</evidence>